<gene>
    <name evidence="2" type="ORF">BN2614_LOCUS3</name>
</gene>
<name>A0A9X9LDG3_GULGU</name>
<dbReference type="AlphaFoldDB" id="A0A9X9LDG3"/>
<sequence length="55" mass="6286">MPFSRSVSEDLSRKDHIERGGVHGQQFSGPLIVDHFRDLLFHISGQLEDLARQEP</sequence>
<evidence type="ECO:0000256" key="1">
    <source>
        <dbReference type="SAM" id="MobiDB-lite"/>
    </source>
</evidence>
<accession>A0A9X9LDG3</accession>
<dbReference type="Proteomes" id="UP000269945">
    <property type="component" value="Unassembled WGS sequence"/>
</dbReference>
<reference evidence="2 3" key="1">
    <citation type="submission" date="2018-10" db="EMBL/GenBank/DDBJ databases">
        <authorList>
            <person name="Ekblom R."/>
            <person name="Jareborg N."/>
        </authorList>
    </citation>
    <scope>NUCLEOTIDE SEQUENCE [LARGE SCALE GENOMIC DNA]</scope>
    <source>
        <tissue evidence="2">Muscle</tissue>
    </source>
</reference>
<organism evidence="2 3">
    <name type="scientific">Gulo gulo</name>
    <name type="common">Wolverine</name>
    <name type="synonym">Gluton</name>
    <dbReference type="NCBI Taxonomy" id="48420"/>
    <lineage>
        <taxon>Eukaryota</taxon>
        <taxon>Metazoa</taxon>
        <taxon>Chordata</taxon>
        <taxon>Craniata</taxon>
        <taxon>Vertebrata</taxon>
        <taxon>Euteleostomi</taxon>
        <taxon>Mammalia</taxon>
        <taxon>Eutheria</taxon>
        <taxon>Laurasiatheria</taxon>
        <taxon>Carnivora</taxon>
        <taxon>Caniformia</taxon>
        <taxon>Musteloidea</taxon>
        <taxon>Mustelidae</taxon>
        <taxon>Guloninae</taxon>
        <taxon>Gulo</taxon>
    </lineage>
</organism>
<evidence type="ECO:0000313" key="3">
    <source>
        <dbReference type="Proteomes" id="UP000269945"/>
    </source>
</evidence>
<comment type="caution">
    <text evidence="2">The sequence shown here is derived from an EMBL/GenBank/DDBJ whole genome shotgun (WGS) entry which is preliminary data.</text>
</comment>
<dbReference type="EMBL" id="CYRY02000979">
    <property type="protein sequence ID" value="VCW54286.1"/>
    <property type="molecule type" value="Genomic_DNA"/>
</dbReference>
<evidence type="ECO:0000313" key="2">
    <source>
        <dbReference type="EMBL" id="VCW54286.1"/>
    </source>
</evidence>
<keyword evidence="3" id="KW-1185">Reference proteome</keyword>
<protein>
    <submittedName>
        <fullName evidence="2">Uncharacterized protein</fullName>
    </submittedName>
</protein>
<proteinExistence type="predicted"/>
<feature type="compositionally biased region" description="Basic and acidic residues" evidence="1">
    <location>
        <begin position="7"/>
        <end position="21"/>
    </location>
</feature>
<feature type="region of interest" description="Disordered" evidence="1">
    <location>
        <begin position="1"/>
        <end position="24"/>
    </location>
</feature>